<dbReference type="Gene3D" id="3.40.30.10">
    <property type="entry name" value="Glutaredoxin"/>
    <property type="match status" value="1"/>
</dbReference>
<name>A0A6B9FFD9_9EURY</name>
<dbReference type="RefSeq" id="WP_157690319.1">
    <property type="nucleotide sequence ID" value="NZ_CP034345.1"/>
</dbReference>
<accession>A0A6B9FFD9</accession>
<evidence type="ECO:0000259" key="1">
    <source>
        <dbReference type="PROSITE" id="PS51352"/>
    </source>
</evidence>
<dbReference type="InterPro" id="IPR050553">
    <property type="entry name" value="Thioredoxin_ResA/DsbE_sf"/>
</dbReference>
<dbReference type="SUPFAM" id="SSF52833">
    <property type="entry name" value="Thioredoxin-like"/>
    <property type="match status" value="1"/>
</dbReference>
<dbReference type="GO" id="GO:0016491">
    <property type="term" value="F:oxidoreductase activity"/>
    <property type="evidence" value="ECO:0007669"/>
    <property type="project" value="InterPro"/>
</dbReference>
<dbReference type="GeneID" id="43370729"/>
<dbReference type="InterPro" id="IPR013766">
    <property type="entry name" value="Thioredoxin_domain"/>
</dbReference>
<dbReference type="AlphaFoldDB" id="A0A6B9FFD9"/>
<dbReference type="PANTHER" id="PTHR42852">
    <property type="entry name" value="THIOL:DISULFIDE INTERCHANGE PROTEIN DSBE"/>
    <property type="match status" value="1"/>
</dbReference>
<dbReference type="InterPro" id="IPR036249">
    <property type="entry name" value="Thioredoxin-like_sf"/>
</dbReference>
<dbReference type="KEGG" id="hra:EI982_14255"/>
<dbReference type="PROSITE" id="PS51352">
    <property type="entry name" value="THIOREDOXIN_2"/>
    <property type="match status" value="1"/>
</dbReference>
<dbReference type="EMBL" id="CP034345">
    <property type="protein sequence ID" value="QGX95860.1"/>
    <property type="molecule type" value="Genomic_DNA"/>
</dbReference>
<dbReference type="InterPro" id="IPR000866">
    <property type="entry name" value="AhpC/TSA"/>
</dbReference>
<dbReference type="Proteomes" id="UP000428325">
    <property type="component" value="Chromosome"/>
</dbReference>
<dbReference type="OrthoDB" id="146452at2157"/>
<gene>
    <name evidence="2" type="ORF">EI982_14255</name>
</gene>
<dbReference type="GO" id="GO:0016209">
    <property type="term" value="F:antioxidant activity"/>
    <property type="evidence" value="ECO:0007669"/>
    <property type="project" value="InterPro"/>
</dbReference>
<organism evidence="2 3">
    <name type="scientific">Haloplanus rallus</name>
    <dbReference type="NCBI Taxonomy" id="1816183"/>
    <lineage>
        <taxon>Archaea</taxon>
        <taxon>Methanobacteriati</taxon>
        <taxon>Methanobacteriota</taxon>
        <taxon>Stenosarchaea group</taxon>
        <taxon>Halobacteria</taxon>
        <taxon>Halobacteriales</taxon>
        <taxon>Haloferacaceae</taxon>
        <taxon>Haloplanus</taxon>
    </lineage>
</organism>
<proteinExistence type="predicted"/>
<protein>
    <submittedName>
        <fullName evidence="2">Redoxin domain-containing protein</fullName>
    </submittedName>
</protein>
<evidence type="ECO:0000313" key="2">
    <source>
        <dbReference type="EMBL" id="QGX95860.1"/>
    </source>
</evidence>
<evidence type="ECO:0000313" key="3">
    <source>
        <dbReference type="Proteomes" id="UP000428325"/>
    </source>
</evidence>
<sequence>MTLEGATAPDFTLESTAGEPVTLSETLDDGPTVVLINRGHWCSFCAEQLQTFSEVAYDLWFHDDVDVLPVVTDSLGPTTEMRDRYDLDVQLLADPDGEVAAQYSGTEETSHGLTGVGATYVIDTDGVVRYEQVADHPADRTYGNYVRYFVRNDFADPFGDT</sequence>
<keyword evidence="3" id="KW-1185">Reference proteome</keyword>
<feature type="domain" description="Thioredoxin" evidence="1">
    <location>
        <begin position="2"/>
        <end position="155"/>
    </location>
</feature>
<reference evidence="2 3" key="1">
    <citation type="submission" date="2018-12" db="EMBL/GenBank/DDBJ databases">
        <title>Complete genome sequence of Haloplanus rallus MBLA0036.</title>
        <authorList>
            <person name="Nam Y.-d."/>
            <person name="Kang J."/>
            <person name="Chung W.-H."/>
            <person name="Park Y.S."/>
        </authorList>
    </citation>
    <scope>NUCLEOTIDE SEQUENCE [LARGE SCALE GENOMIC DNA]</scope>
    <source>
        <strain evidence="2 3">MBLA0036</strain>
    </source>
</reference>
<dbReference type="Pfam" id="PF00578">
    <property type="entry name" value="AhpC-TSA"/>
    <property type="match status" value="1"/>
</dbReference>